<dbReference type="Gene3D" id="6.10.250.690">
    <property type="match status" value="1"/>
</dbReference>
<dbReference type="SUPFAM" id="SSF46894">
    <property type="entry name" value="C-terminal effector domain of the bipartite response regulators"/>
    <property type="match status" value="1"/>
</dbReference>
<keyword evidence="4 7" id="KW-0238">DNA-binding</keyword>
<dbReference type="PROSITE" id="PS51755">
    <property type="entry name" value="OMPR_PHOB"/>
    <property type="match status" value="1"/>
</dbReference>
<dbReference type="InterPro" id="IPR001867">
    <property type="entry name" value="OmpR/PhoB-type_DNA-bd"/>
</dbReference>
<dbReference type="RefSeq" id="WP_105740659.1">
    <property type="nucleotide sequence ID" value="NZ_PVBR01000002.1"/>
</dbReference>
<dbReference type="EMBL" id="PVBR01000002">
    <property type="protein sequence ID" value="PRD45407.1"/>
    <property type="molecule type" value="Genomic_DNA"/>
</dbReference>
<organism evidence="10 11">
    <name type="scientific">Phyllobacterium phragmitis</name>
    <dbReference type="NCBI Taxonomy" id="2670329"/>
    <lineage>
        <taxon>Bacteria</taxon>
        <taxon>Pseudomonadati</taxon>
        <taxon>Pseudomonadota</taxon>
        <taxon>Alphaproteobacteria</taxon>
        <taxon>Hyphomicrobiales</taxon>
        <taxon>Phyllobacteriaceae</taxon>
        <taxon>Phyllobacterium</taxon>
    </lineage>
</organism>
<dbReference type="Pfam" id="PF00072">
    <property type="entry name" value="Response_reg"/>
    <property type="match status" value="1"/>
</dbReference>
<dbReference type="GO" id="GO:0000976">
    <property type="term" value="F:transcription cis-regulatory region binding"/>
    <property type="evidence" value="ECO:0007669"/>
    <property type="project" value="TreeGrafter"/>
</dbReference>
<keyword evidence="1 6" id="KW-0597">Phosphoprotein</keyword>
<dbReference type="PANTHER" id="PTHR48111:SF4">
    <property type="entry name" value="DNA-BINDING DUAL TRANSCRIPTIONAL REGULATOR OMPR"/>
    <property type="match status" value="1"/>
</dbReference>
<evidence type="ECO:0000256" key="3">
    <source>
        <dbReference type="ARBA" id="ARBA00023015"/>
    </source>
</evidence>
<dbReference type="InterPro" id="IPR016032">
    <property type="entry name" value="Sig_transdc_resp-reg_C-effctor"/>
</dbReference>
<evidence type="ECO:0000259" key="9">
    <source>
        <dbReference type="PROSITE" id="PS51755"/>
    </source>
</evidence>
<gene>
    <name evidence="10" type="ORF">C5748_03390</name>
</gene>
<dbReference type="FunFam" id="3.40.50.2300:FF:000001">
    <property type="entry name" value="DNA-binding response regulator PhoB"/>
    <property type="match status" value="1"/>
</dbReference>
<evidence type="ECO:0000256" key="2">
    <source>
        <dbReference type="ARBA" id="ARBA00023012"/>
    </source>
</evidence>
<dbReference type="AlphaFoldDB" id="A0A2S9IY09"/>
<reference evidence="10 11" key="1">
    <citation type="submission" date="2018-02" db="EMBL/GenBank/DDBJ databases">
        <title>The draft genome of Phyllobacterium sp. 1N-3.</title>
        <authorList>
            <person name="Liu L."/>
            <person name="Li L."/>
            <person name="Zhang X."/>
            <person name="Wang T."/>
            <person name="Liang L."/>
        </authorList>
    </citation>
    <scope>NUCLEOTIDE SEQUENCE [LARGE SCALE GENOMIC DNA]</scope>
    <source>
        <strain evidence="10 11">1N-3</strain>
    </source>
</reference>
<dbReference type="PANTHER" id="PTHR48111">
    <property type="entry name" value="REGULATOR OF RPOS"/>
    <property type="match status" value="1"/>
</dbReference>
<dbReference type="PROSITE" id="PS50110">
    <property type="entry name" value="RESPONSE_REGULATORY"/>
    <property type="match status" value="1"/>
</dbReference>
<dbReference type="Gene3D" id="1.10.10.10">
    <property type="entry name" value="Winged helix-like DNA-binding domain superfamily/Winged helix DNA-binding domain"/>
    <property type="match status" value="1"/>
</dbReference>
<keyword evidence="3" id="KW-0805">Transcription regulation</keyword>
<dbReference type="GO" id="GO:0006355">
    <property type="term" value="P:regulation of DNA-templated transcription"/>
    <property type="evidence" value="ECO:0007669"/>
    <property type="project" value="InterPro"/>
</dbReference>
<dbReference type="InterPro" id="IPR039420">
    <property type="entry name" value="WalR-like"/>
</dbReference>
<dbReference type="GO" id="GO:0005829">
    <property type="term" value="C:cytosol"/>
    <property type="evidence" value="ECO:0007669"/>
    <property type="project" value="TreeGrafter"/>
</dbReference>
<dbReference type="Pfam" id="PF00486">
    <property type="entry name" value="Trans_reg_C"/>
    <property type="match status" value="1"/>
</dbReference>
<dbReference type="Proteomes" id="UP000239434">
    <property type="component" value="Unassembled WGS sequence"/>
</dbReference>
<evidence type="ECO:0000256" key="5">
    <source>
        <dbReference type="ARBA" id="ARBA00023163"/>
    </source>
</evidence>
<name>A0A2S9IY09_9HYPH</name>
<evidence type="ECO:0000256" key="6">
    <source>
        <dbReference type="PROSITE-ProRule" id="PRU00169"/>
    </source>
</evidence>
<evidence type="ECO:0000259" key="8">
    <source>
        <dbReference type="PROSITE" id="PS50110"/>
    </source>
</evidence>
<feature type="DNA-binding region" description="OmpR/PhoB-type" evidence="7">
    <location>
        <begin position="145"/>
        <end position="240"/>
    </location>
</feature>
<dbReference type="InterPro" id="IPR011006">
    <property type="entry name" value="CheY-like_superfamily"/>
</dbReference>
<dbReference type="GO" id="GO:0032993">
    <property type="term" value="C:protein-DNA complex"/>
    <property type="evidence" value="ECO:0007669"/>
    <property type="project" value="TreeGrafter"/>
</dbReference>
<evidence type="ECO:0000256" key="1">
    <source>
        <dbReference type="ARBA" id="ARBA00022553"/>
    </source>
</evidence>
<comment type="caution">
    <text evidence="10">The sequence shown here is derived from an EMBL/GenBank/DDBJ whole genome shotgun (WGS) entry which is preliminary data.</text>
</comment>
<keyword evidence="2" id="KW-0902">Two-component regulatory system</keyword>
<dbReference type="GO" id="GO:0000156">
    <property type="term" value="F:phosphorelay response regulator activity"/>
    <property type="evidence" value="ECO:0007669"/>
    <property type="project" value="TreeGrafter"/>
</dbReference>
<proteinExistence type="predicted"/>
<evidence type="ECO:0000256" key="4">
    <source>
        <dbReference type="ARBA" id="ARBA00023125"/>
    </source>
</evidence>
<dbReference type="CDD" id="cd00383">
    <property type="entry name" value="trans_reg_C"/>
    <property type="match status" value="1"/>
</dbReference>
<feature type="domain" description="Response regulatory" evidence="8">
    <location>
        <begin position="21"/>
        <end position="134"/>
    </location>
</feature>
<keyword evidence="11" id="KW-1185">Reference proteome</keyword>
<feature type="domain" description="OmpR/PhoB-type" evidence="9">
    <location>
        <begin position="145"/>
        <end position="240"/>
    </location>
</feature>
<evidence type="ECO:0000256" key="7">
    <source>
        <dbReference type="PROSITE-ProRule" id="PRU01091"/>
    </source>
</evidence>
<keyword evidence="5" id="KW-0804">Transcription</keyword>
<dbReference type="InterPro" id="IPR036388">
    <property type="entry name" value="WH-like_DNA-bd_sf"/>
</dbReference>
<dbReference type="SMART" id="SM00448">
    <property type="entry name" value="REC"/>
    <property type="match status" value="1"/>
</dbReference>
<dbReference type="SMART" id="SM00862">
    <property type="entry name" value="Trans_reg_C"/>
    <property type="match status" value="1"/>
</dbReference>
<protein>
    <submittedName>
        <fullName evidence="10">DNA-binding response regulator</fullName>
    </submittedName>
</protein>
<dbReference type="InterPro" id="IPR001789">
    <property type="entry name" value="Sig_transdc_resp-reg_receiver"/>
</dbReference>
<evidence type="ECO:0000313" key="10">
    <source>
        <dbReference type="EMBL" id="PRD45407.1"/>
    </source>
</evidence>
<evidence type="ECO:0000313" key="11">
    <source>
        <dbReference type="Proteomes" id="UP000239434"/>
    </source>
</evidence>
<feature type="modified residue" description="4-aspartylphosphate" evidence="6">
    <location>
        <position position="70"/>
    </location>
</feature>
<accession>A0A2S9IY09</accession>
<dbReference type="Gene3D" id="3.40.50.2300">
    <property type="match status" value="1"/>
</dbReference>
<dbReference type="SUPFAM" id="SSF52172">
    <property type="entry name" value="CheY-like"/>
    <property type="match status" value="1"/>
</dbReference>
<sequence length="241" mass="27145">MKTKDADMVIEEKLVTDDAPHLLVVDDDTRIRSLLSQYLTGSGFRVTVAANAAEARRKLEGIDFDLLIVDIMMPGESGVSLTKSLREQKEVPILMLTALSETDSRIDGLEAGADDYLPKPFDPRELILRINNILRRGAPPLQPKIEQVVFGPYTFFIPRKELKKAGENIKLTDREQDIMAIFAKRAGETVPRHELTGQEGEVGERTIDVQINRLRRKIEQDPANPIWLQTVRGIGYKLSIE</sequence>